<keyword evidence="17" id="KW-1185">Reference proteome</keyword>
<reference evidence="16" key="2">
    <citation type="submission" date="2025-09" db="UniProtKB">
        <authorList>
            <consortium name="Ensembl"/>
        </authorList>
    </citation>
    <scope>IDENTIFICATION</scope>
</reference>
<keyword evidence="6 13" id="KW-0805">Transcription regulation</keyword>
<keyword evidence="4 12" id="KW-0863">Zinc-finger</keyword>
<evidence type="ECO:0000256" key="7">
    <source>
        <dbReference type="ARBA" id="ARBA00023054"/>
    </source>
</evidence>
<keyword evidence="3" id="KW-0479">Metal-binding</keyword>
<comment type="subcellular location">
    <subcellularLocation>
        <location evidence="1 13">Nucleus</location>
        <location evidence="1 13">Nucleoplasm</location>
    </subcellularLocation>
</comment>
<evidence type="ECO:0000256" key="10">
    <source>
        <dbReference type="ARBA" id="ARBA00023242"/>
    </source>
</evidence>
<evidence type="ECO:0000256" key="4">
    <source>
        <dbReference type="ARBA" id="ARBA00022771"/>
    </source>
</evidence>
<dbReference type="GO" id="GO:0043565">
    <property type="term" value="F:sequence-specific DNA binding"/>
    <property type="evidence" value="ECO:0007669"/>
    <property type="project" value="UniProtKB-UniRule"/>
</dbReference>
<feature type="transmembrane region" description="Helical" evidence="14">
    <location>
        <begin position="152"/>
        <end position="172"/>
    </location>
</feature>
<proteinExistence type="inferred from homology"/>
<keyword evidence="9 13" id="KW-0804">Transcription</keyword>
<comment type="similarity">
    <text evidence="2 13">Belongs to the THAP1 family.</text>
</comment>
<dbReference type="Proteomes" id="UP000472267">
    <property type="component" value="Unassembled WGS sequence"/>
</dbReference>
<evidence type="ECO:0000256" key="1">
    <source>
        <dbReference type="ARBA" id="ARBA00004642"/>
    </source>
</evidence>
<evidence type="ECO:0000256" key="6">
    <source>
        <dbReference type="ARBA" id="ARBA00023015"/>
    </source>
</evidence>
<dbReference type="GO" id="GO:0003700">
    <property type="term" value="F:DNA-binding transcription factor activity"/>
    <property type="evidence" value="ECO:0007669"/>
    <property type="project" value="UniProtKB-UniRule"/>
</dbReference>
<dbReference type="SMART" id="SM00692">
    <property type="entry name" value="DM3"/>
    <property type="match status" value="1"/>
</dbReference>
<evidence type="ECO:0000256" key="13">
    <source>
        <dbReference type="RuleBase" id="RU369073"/>
    </source>
</evidence>
<keyword evidence="10 13" id="KW-0539">Nucleus</keyword>
<evidence type="ECO:0000256" key="2">
    <source>
        <dbReference type="ARBA" id="ARBA00006177"/>
    </source>
</evidence>
<evidence type="ECO:0000256" key="5">
    <source>
        <dbReference type="ARBA" id="ARBA00022833"/>
    </source>
</evidence>
<feature type="domain" description="THAP-type" evidence="15">
    <location>
        <begin position="1"/>
        <end position="79"/>
    </location>
</feature>
<dbReference type="Ensembl" id="ENSSFAT00005011164.1">
    <property type="protein sequence ID" value="ENSSFAP00005010700.1"/>
    <property type="gene ID" value="ENSSFAG00005005999.1"/>
</dbReference>
<evidence type="ECO:0000313" key="16">
    <source>
        <dbReference type="Ensembl" id="ENSSFAP00005010700.1"/>
    </source>
</evidence>
<dbReference type="AlphaFoldDB" id="A0A672G109"/>
<evidence type="ECO:0000256" key="3">
    <source>
        <dbReference type="ARBA" id="ARBA00022723"/>
    </source>
</evidence>
<evidence type="ECO:0000256" key="9">
    <source>
        <dbReference type="ARBA" id="ARBA00023163"/>
    </source>
</evidence>
<keyword evidence="14" id="KW-0472">Membrane</keyword>
<organism evidence="16 17">
    <name type="scientific">Salarias fasciatus</name>
    <name type="common">Jewelled blenny</name>
    <name type="synonym">Blennius fasciatus</name>
    <dbReference type="NCBI Taxonomy" id="181472"/>
    <lineage>
        <taxon>Eukaryota</taxon>
        <taxon>Metazoa</taxon>
        <taxon>Chordata</taxon>
        <taxon>Craniata</taxon>
        <taxon>Vertebrata</taxon>
        <taxon>Euteleostomi</taxon>
        <taxon>Actinopterygii</taxon>
        <taxon>Neopterygii</taxon>
        <taxon>Teleostei</taxon>
        <taxon>Neoteleostei</taxon>
        <taxon>Acanthomorphata</taxon>
        <taxon>Ovalentaria</taxon>
        <taxon>Blenniimorphae</taxon>
        <taxon>Blenniiformes</taxon>
        <taxon>Blennioidei</taxon>
        <taxon>Blenniidae</taxon>
        <taxon>Salariinae</taxon>
        <taxon>Salarias</taxon>
    </lineage>
</organism>
<reference evidence="16" key="1">
    <citation type="submission" date="2025-08" db="UniProtKB">
        <authorList>
            <consortium name="Ensembl"/>
        </authorList>
    </citation>
    <scope>IDENTIFICATION</scope>
</reference>
<keyword evidence="14" id="KW-0812">Transmembrane</keyword>
<comment type="function">
    <text evidence="13">DNA-binding transcription regulator that regulates endothelial cell proliferation and G1/S cell-cycle progression. Specifically binds the 5'-[AT]NTNN[GT]GGCA[AGT]-3' core DNA sequence and acts by modulating expression of pRB-E2F cell-cycle target genes.</text>
</comment>
<dbReference type="SMART" id="SM00980">
    <property type="entry name" value="THAP"/>
    <property type="match status" value="1"/>
</dbReference>
<evidence type="ECO:0000256" key="12">
    <source>
        <dbReference type="PROSITE-ProRule" id="PRU00309"/>
    </source>
</evidence>
<keyword evidence="14" id="KW-1133">Transmembrane helix</keyword>
<accession>A0A672G109</accession>
<keyword evidence="5" id="KW-0862">Zinc</keyword>
<dbReference type="SUPFAM" id="SSF57716">
    <property type="entry name" value="Glucocorticoid receptor-like (DNA-binding domain)"/>
    <property type="match status" value="1"/>
</dbReference>
<dbReference type="GO" id="GO:0005654">
    <property type="term" value="C:nucleoplasm"/>
    <property type="evidence" value="ECO:0007669"/>
    <property type="project" value="UniProtKB-SubCell"/>
</dbReference>
<keyword evidence="11 13" id="KW-0131">Cell cycle</keyword>
<evidence type="ECO:0000256" key="8">
    <source>
        <dbReference type="ARBA" id="ARBA00023125"/>
    </source>
</evidence>
<dbReference type="Gene3D" id="6.20.210.20">
    <property type="entry name" value="THAP domain"/>
    <property type="match status" value="1"/>
</dbReference>
<dbReference type="Pfam" id="PF05485">
    <property type="entry name" value="THAP"/>
    <property type="match status" value="1"/>
</dbReference>
<sequence>MPHCVAFGCHSENKGNKGSAVSIHSSPKDRNLRRKWEDACGRVQLPKYPYLCSRHFSADSFEDFHRHQQLKKDAVPTIFVHKRMKRPRVSSESRFKARERREMLDACLRSEPAAASASLTLRTHFGYDVMVHASMLAALDHNNNVNRKQVCPLSFCCSLSLYFRILYILMLFTFDHVSRSLNCCNYNMHCIYVVGEPKYK</sequence>
<name>A0A672G109_SALFA</name>
<dbReference type="PANTHER" id="PTHR46600">
    <property type="entry name" value="THAP DOMAIN-CONTAINING"/>
    <property type="match status" value="1"/>
</dbReference>
<keyword evidence="7 13" id="KW-0175">Coiled coil</keyword>
<evidence type="ECO:0000313" key="17">
    <source>
        <dbReference type="Proteomes" id="UP000472267"/>
    </source>
</evidence>
<evidence type="ECO:0000256" key="14">
    <source>
        <dbReference type="SAM" id="Phobius"/>
    </source>
</evidence>
<dbReference type="GO" id="GO:0001935">
    <property type="term" value="P:endothelial cell proliferation"/>
    <property type="evidence" value="ECO:0007669"/>
    <property type="project" value="UniProtKB-UniRule"/>
</dbReference>
<keyword evidence="8 12" id="KW-0238">DNA-binding</keyword>
<evidence type="ECO:0000256" key="11">
    <source>
        <dbReference type="ARBA" id="ARBA00023306"/>
    </source>
</evidence>
<dbReference type="InterPro" id="IPR006612">
    <property type="entry name" value="THAP_Znf"/>
</dbReference>
<dbReference type="InterPro" id="IPR026516">
    <property type="entry name" value="THAP1/10"/>
</dbReference>
<dbReference type="PANTHER" id="PTHR46600:SF1">
    <property type="entry name" value="THAP DOMAIN-CONTAINING PROTEIN 1"/>
    <property type="match status" value="1"/>
</dbReference>
<evidence type="ECO:0000259" key="15">
    <source>
        <dbReference type="PROSITE" id="PS50950"/>
    </source>
</evidence>
<protein>
    <recommendedName>
        <fullName evidence="13">THAP domain-containing protein 1</fullName>
    </recommendedName>
</protein>
<dbReference type="InterPro" id="IPR038441">
    <property type="entry name" value="THAP_Znf_sf"/>
</dbReference>
<dbReference type="GO" id="GO:0008270">
    <property type="term" value="F:zinc ion binding"/>
    <property type="evidence" value="ECO:0007669"/>
    <property type="project" value="UniProtKB-KW"/>
</dbReference>
<dbReference type="PROSITE" id="PS50950">
    <property type="entry name" value="ZF_THAP"/>
    <property type="match status" value="1"/>
</dbReference>